<keyword evidence="2" id="KW-0067">ATP-binding</keyword>
<dbReference type="Proteomes" id="UP000032142">
    <property type="component" value="Unassembled WGS sequence"/>
</dbReference>
<evidence type="ECO:0000256" key="1">
    <source>
        <dbReference type="SAM" id="MobiDB-lite"/>
    </source>
</evidence>
<name>A0A0B0MJ65_GOSAR</name>
<gene>
    <name evidence="2" type="ORF">F383_38984</name>
</gene>
<feature type="region of interest" description="Disordered" evidence="1">
    <location>
        <begin position="1"/>
        <end position="20"/>
    </location>
</feature>
<protein>
    <submittedName>
        <fullName evidence="2">Atp-dependent dna helicase mph1</fullName>
    </submittedName>
</protein>
<comment type="caution">
    <text evidence="2">The sequence shown here is derived from an EMBL/GenBank/DDBJ whole genome shotgun (WGS) entry which is preliminary data.</text>
</comment>
<proteinExistence type="predicted"/>
<reference evidence="3" key="1">
    <citation type="submission" date="2014-09" db="EMBL/GenBank/DDBJ databases">
        <authorList>
            <person name="Mudge J."/>
            <person name="Ramaraj T."/>
            <person name="Lindquist I.E."/>
            <person name="Bharti A.K."/>
            <person name="Sundararajan A."/>
            <person name="Cameron C.T."/>
            <person name="Woodward J.E."/>
            <person name="May G.D."/>
            <person name="Brubaker C."/>
            <person name="Broadhvest J."/>
            <person name="Wilkins T.A."/>
        </authorList>
    </citation>
    <scope>NUCLEOTIDE SEQUENCE</scope>
    <source>
        <strain evidence="3">cv. AKA8401</strain>
    </source>
</reference>
<keyword evidence="3" id="KW-1185">Reference proteome</keyword>
<keyword evidence="2" id="KW-0378">Hydrolase</keyword>
<organism evidence="2 3">
    <name type="scientific">Gossypium arboreum</name>
    <name type="common">Tree cotton</name>
    <name type="synonym">Gossypium nanking</name>
    <dbReference type="NCBI Taxonomy" id="29729"/>
    <lineage>
        <taxon>Eukaryota</taxon>
        <taxon>Viridiplantae</taxon>
        <taxon>Streptophyta</taxon>
        <taxon>Embryophyta</taxon>
        <taxon>Tracheophyta</taxon>
        <taxon>Spermatophyta</taxon>
        <taxon>Magnoliopsida</taxon>
        <taxon>eudicotyledons</taxon>
        <taxon>Gunneridae</taxon>
        <taxon>Pentapetalae</taxon>
        <taxon>rosids</taxon>
        <taxon>malvids</taxon>
        <taxon>Malvales</taxon>
        <taxon>Malvaceae</taxon>
        <taxon>Malvoideae</taxon>
        <taxon>Gossypium</taxon>
    </lineage>
</organism>
<dbReference type="EMBL" id="JRRC01127675">
    <property type="protein sequence ID" value="KHG00412.1"/>
    <property type="molecule type" value="Genomic_DNA"/>
</dbReference>
<evidence type="ECO:0000313" key="3">
    <source>
        <dbReference type="Proteomes" id="UP000032142"/>
    </source>
</evidence>
<accession>A0A0B0MJ65</accession>
<feature type="compositionally biased region" description="Basic residues" evidence="1">
    <location>
        <begin position="11"/>
        <end position="20"/>
    </location>
</feature>
<dbReference type="AlphaFoldDB" id="A0A0B0MJ65"/>
<keyword evidence="2" id="KW-0347">Helicase</keyword>
<dbReference type="GO" id="GO:0004386">
    <property type="term" value="F:helicase activity"/>
    <property type="evidence" value="ECO:0007669"/>
    <property type="project" value="UniProtKB-KW"/>
</dbReference>
<keyword evidence="2" id="KW-0547">Nucleotide-binding</keyword>
<sequence>MGQSTNLTRPRLPHTGKPHGRVNLVELKHDSHEYSTCPWHSNRPEHGHVTRACFYRAQVKSNSKKATFGGS</sequence>
<evidence type="ECO:0000313" key="2">
    <source>
        <dbReference type="EMBL" id="KHG00412.1"/>
    </source>
</evidence>